<proteinExistence type="predicted"/>
<dbReference type="InterPro" id="IPR037401">
    <property type="entry name" value="SnoaL-like"/>
</dbReference>
<dbReference type="Gene3D" id="3.10.450.50">
    <property type="match status" value="1"/>
</dbReference>
<dbReference type="SUPFAM" id="SSF54427">
    <property type="entry name" value="NTF2-like"/>
    <property type="match status" value="1"/>
</dbReference>
<evidence type="ECO:0000259" key="1">
    <source>
        <dbReference type="PROSITE" id="PS50151"/>
    </source>
</evidence>
<feature type="domain" description="UVR" evidence="1">
    <location>
        <begin position="112"/>
        <end position="147"/>
    </location>
</feature>
<dbReference type="PANTHER" id="PTHR34957">
    <property type="entry name" value="NUCLEAR TRANSPORT FACTOR 2 (NTF2) FAMILY PROTEIN"/>
    <property type="match status" value="1"/>
</dbReference>
<evidence type="ECO:0000313" key="2">
    <source>
        <dbReference type="EMBL" id="CAK9199039.1"/>
    </source>
</evidence>
<dbReference type="InterPro" id="IPR032710">
    <property type="entry name" value="NTF2-like_dom_sf"/>
</dbReference>
<dbReference type="Pfam" id="PF02151">
    <property type="entry name" value="UVR"/>
    <property type="match status" value="1"/>
</dbReference>
<reference evidence="2" key="1">
    <citation type="submission" date="2024-02" db="EMBL/GenBank/DDBJ databases">
        <authorList>
            <consortium name="ELIXIR-Norway"/>
            <consortium name="Elixir Norway"/>
        </authorList>
    </citation>
    <scope>NUCLEOTIDE SEQUENCE</scope>
</reference>
<keyword evidence="3" id="KW-1185">Reference proteome</keyword>
<dbReference type="Pfam" id="PF13474">
    <property type="entry name" value="SnoaL_3"/>
    <property type="match status" value="1"/>
</dbReference>
<organism evidence="2 3">
    <name type="scientific">Sphagnum troendelagicum</name>
    <dbReference type="NCBI Taxonomy" id="128251"/>
    <lineage>
        <taxon>Eukaryota</taxon>
        <taxon>Viridiplantae</taxon>
        <taxon>Streptophyta</taxon>
        <taxon>Embryophyta</taxon>
        <taxon>Bryophyta</taxon>
        <taxon>Sphagnophytina</taxon>
        <taxon>Sphagnopsida</taxon>
        <taxon>Sphagnales</taxon>
        <taxon>Sphagnaceae</taxon>
        <taxon>Sphagnum</taxon>
    </lineage>
</organism>
<dbReference type="InterPro" id="IPR001943">
    <property type="entry name" value="UVR_dom"/>
</dbReference>
<evidence type="ECO:0000313" key="3">
    <source>
        <dbReference type="Proteomes" id="UP001497512"/>
    </source>
</evidence>
<sequence length="272" mass="29997">MAAVSGMLAAAVRPHAFATTCFDCQFKGHSSSSSIAAADVFFGDATAQQQQQKETTSRVLRFGSSSCRLLVRTPLPSLSFFAAMKAVNRRHNHLCAPHPRCDVNGGADVCMEGKVQILEAELQAAIESEDYEVAASLRDELRVLQENDEVAVTAANERFYRAFAQGDIKLMYKVWANGDHVRCIHPGASCISGFELVMSSWELLLGGDVEMPLRIKLENLEVYVRGDLAFVSCTEIVRAKGSRWGSQVATNIFEKRDGKWLLCCHHASHTKR</sequence>
<protein>
    <recommendedName>
        <fullName evidence="1">UVR domain-containing protein</fullName>
    </recommendedName>
</protein>
<dbReference type="Proteomes" id="UP001497512">
    <property type="component" value="Chromosome 12"/>
</dbReference>
<name>A0ABP0TLJ2_9BRYO</name>
<dbReference type="EMBL" id="OZ019904">
    <property type="protein sequence ID" value="CAK9199039.1"/>
    <property type="molecule type" value="Genomic_DNA"/>
</dbReference>
<dbReference type="PROSITE" id="PS50151">
    <property type="entry name" value="UVR"/>
    <property type="match status" value="1"/>
</dbReference>
<dbReference type="PANTHER" id="PTHR34957:SF1">
    <property type="entry name" value="NUCLEAR TRANSPORT FACTOR 2 (NTF2) FAMILY PROTEIN"/>
    <property type="match status" value="1"/>
</dbReference>
<gene>
    <name evidence="2" type="ORF">CSSPTR1EN2_LOCUS4737</name>
</gene>
<accession>A0ABP0TLJ2</accession>